<feature type="compositionally biased region" description="Basic residues" evidence="1">
    <location>
        <begin position="564"/>
        <end position="573"/>
    </location>
</feature>
<evidence type="ECO:0000256" key="1">
    <source>
        <dbReference type="SAM" id="MobiDB-lite"/>
    </source>
</evidence>
<proteinExistence type="predicted"/>
<dbReference type="PANTHER" id="PTHR41800:SF1">
    <property type="entry name" value="EXPRESSED PROTEIN"/>
    <property type="match status" value="1"/>
</dbReference>
<dbReference type="Pfam" id="PF04818">
    <property type="entry name" value="CID"/>
    <property type="match status" value="1"/>
</dbReference>
<feature type="compositionally biased region" description="Basic residues" evidence="1">
    <location>
        <begin position="469"/>
        <end position="486"/>
    </location>
</feature>
<accession>A0A2C5YTI2</accession>
<feature type="domain" description="CID" evidence="3">
    <location>
        <begin position="140"/>
        <end position="289"/>
    </location>
</feature>
<dbReference type="PANTHER" id="PTHR41800">
    <property type="entry name" value="EXPRESSED PROTEIN"/>
    <property type="match status" value="1"/>
</dbReference>
<keyword evidence="5" id="KW-1185">Reference proteome</keyword>
<dbReference type="InterPro" id="IPR006569">
    <property type="entry name" value="CID_dom"/>
</dbReference>
<dbReference type="InterPro" id="IPR008942">
    <property type="entry name" value="ENTH_VHS"/>
</dbReference>
<feature type="region of interest" description="Disordered" evidence="1">
    <location>
        <begin position="51"/>
        <end position="92"/>
    </location>
</feature>
<keyword evidence="2" id="KW-1133">Transmembrane helix</keyword>
<feature type="compositionally biased region" description="Basic and acidic residues" evidence="1">
    <location>
        <begin position="633"/>
        <end position="661"/>
    </location>
</feature>
<dbReference type="OrthoDB" id="21470at2759"/>
<name>A0A2C5YTI2_9HYPO</name>
<comment type="caution">
    <text evidence="4">The sequence shown here is derived from an EMBL/GenBank/DDBJ whole genome shotgun (WGS) entry which is preliminary data.</text>
</comment>
<reference evidence="4 5" key="1">
    <citation type="submission" date="2017-06" db="EMBL/GenBank/DDBJ databases">
        <title>Ant-infecting Ophiocordyceps genomes reveal a high diversity of potential behavioral manipulation genes and a possible major role for enterotoxins.</title>
        <authorList>
            <person name="De Bekker C."/>
            <person name="Evans H.C."/>
            <person name="Brachmann A."/>
            <person name="Hughes D.P."/>
        </authorList>
    </citation>
    <scope>NUCLEOTIDE SEQUENCE [LARGE SCALE GENOMIC DNA]</scope>
    <source>
        <strain evidence="4 5">Map16</strain>
    </source>
</reference>
<feature type="region of interest" description="Disordered" evidence="1">
    <location>
        <begin position="429"/>
        <end position="661"/>
    </location>
</feature>
<keyword evidence="2" id="KW-0812">Transmembrane</keyword>
<dbReference type="Gene3D" id="1.25.40.90">
    <property type="match status" value="1"/>
</dbReference>
<evidence type="ECO:0000259" key="3">
    <source>
        <dbReference type="PROSITE" id="PS51391"/>
    </source>
</evidence>
<dbReference type="EMBL" id="NJES01000555">
    <property type="protein sequence ID" value="PHH71056.1"/>
    <property type="molecule type" value="Genomic_DNA"/>
</dbReference>
<keyword evidence="2" id="KW-0472">Membrane</keyword>
<dbReference type="STRING" id="2004952.A0A2C5YTI2"/>
<dbReference type="Pfam" id="PF15932">
    <property type="entry name" value="DUF4748"/>
    <property type="match status" value="1"/>
</dbReference>
<evidence type="ECO:0000256" key="2">
    <source>
        <dbReference type="SAM" id="Phobius"/>
    </source>
</evidence>
<feature type="compositionally biased region" description="Basic residues" evidence="1">
    <location>
        <begin position="494"/>
        <end position="504"/>
    </location>
</feature>
<gene>
    <name evidence="4" type="ORF">CDD80_5554</name>
</gene>
<sequence length="675" mass="76342">MNTVRSFWIGWGSLCVAGAGAYYLAKREINADRQSKLEQARKKQLETRALDLGATAEHARTDSAGSPSQEACSDPAPTRHAPTTESERVSEKSNFLPVVHLAAPPRDGTRVSDIMVVTPDLAVARSNLITLLSRADPESLSRTAAFEFLELLDNTLDECSRPNVQKCKNWILANVAPSDERAFALGRYLVALSESMEKDFDRPSVRRRRLHVLYIASDVLYHAVICRDDQHLSRAWEGHLPAMIATASTFEKCPKHLSKVRALIDLWEEKRYLYPDVILKLRDSFTRASDKESGTRIQMSSAALELAKEAPFLIPSTHGEASVPWNDLPAATWLAQLKPGSTQLMRRNLVRPIQLNQGAAPQPLVQVVKDTLQEAKTLYVKDHLRDRTGLDFNLMGETQTQPGTREAATYWGWTPKLCRRVKQGQHCVETIPQNIVPSRSRSKSRASSPRRSRSPKRKYTSRSEASRSPIRRRSRSRSRSPPRRRTGPNTSSNFRRRSPARHDRRNASYSRSRSRSPTPRRRRDASYSRSRSPAPRRGRTDRRRSYTESASHDSSRSRSYSHGQSRRPHRRSSRSASPPFREGRPYRDPQGDHRSHQPPTNPPPHPQGTTEAFPAPPPPPPLPESTEMTAAQREFRAQEEALERENEEAQRLEDEGRMMEAATKGDLRKDVILAA</sequence>
<dbReference type="AlphaFoldDB" id="A0A2C5YTI2"/>
<feature type="transmembrane region" description="Helical" evidence="2">
    <location>
        <begin position="6"/>
        <end position="25"/>
    </location>
</feature>
<feature type="compositionally biased region" description="Basic residues" evidence="1">
    <location>
        <begin position="512"/>
        <end position="523"/>
    </location>
</feature>
<feature type="compositionally biased region" description="Basic residues" evidence="1">
    <location>
        <begin position="440"/>
        <end position="460"/>
    </location>
</feature>
<evidence type="ECO:0000313" key="4">
    <source>
        <dbReference type="EMBL" id="PHH71056.1"/>
    </source>
</evidence>
<feature type="compositionally biased region" description="Pro residues" evidence="1">
    <location>
        <begin position="614"/>
        <end position="623"/>
    </location>
</feature>
<protein>
    <recommendedName>
        <fullName evidence="3">CID domain-containing protein</fullName>
    </recommendedName>
</protein>
<dbReference type="InterPro" id="IPR031833">
    <property type="entry name" value="DUF4748"/>
</dbReference>
<dbReference type="Proteomes" id="UP000226431">
    <property type="component" value="Unassembled WGS sequence"/>
</dbReference>
<feature type="compositionally biased region" description="Basic and acidic residues" evidence="1">
    <location>
        <begin position="581"/>
        <end position="595"/>
    </location>
</feature>
<dbReference type="PROSITE" id="PS51391">
    <property type="entry name" value="CID"/>
    <property type="match status" value="1"/>
</dbReference>
<feature type="compositionally biased region" description="Basic and acidic residues" evidence="1">
    <location>
        <begin position="543"/>
        <end position="556"/>
    </location>
</feature>
<evidence type="ECO:0000313" key="5">
    <source>
        <dbReference type="Proteomes" id="UP000226431"/>
    </source>
</evidence>
<organism evidence="4 5">
    <name type="scientific">Ophiocordyceps camponoti-rufipedis</name>
    <dbReference type="NCBI Taxonomy" id="2004952"/>
    <lineage>
        <taxon>Eukaryota</taxon>
        <taxon>Fungi</taxon>
        <taxon>Dikarya</taxon>
        <taxon>Ascomycota</taxon>
        <taxon>Pezizomycotina</taxon>
        <taxon>Sordariomycetes</taxon>
        <taxon>Hypocreomycetidae</taxon>
        <taxon>Hypocreales</taxon>
        <taxon>Ophiocordycipitaceae</taxon>
        <taxon>Ophiocordyceps</taxon>
    </lineage>
</organism>